<reference evidence="1" key="1">
    <citation type="submission" date="2020-06" db="EMBL/GenBank/DDBJ databases">
        <authorList>
            <person name="Li T."/>
            <person name="Hu X."/>
            <person name="Zhang T."/>
            <person name="Song X."/>
            <person name="Zhang H."/>
            <person name="Dai N."/>
            <person name="Sheng W."/>
            <person name="Hou X."/>
            <person name="Wei L."/>
        </authorList>
    </citation>
    <scope>NUCLEOTIDE SEQUENCE</scope>
    <source>
        <strain evidence="1">K16</strain>
        <tissue evidence="1">Leaf</tissue>
    </source>
</reference>
<proteinExistence type="predicted"/>
<gene>
    <name evidence="1" type="ORF">Sango_0801200</name>
</gene>
<accession>A0AAE1X392</accession>
<dbReference type="EMBL" id="JACGWL010000004">
    <property type="protein sequence ID" value="KAK4404326.1"/>
    <property type="molecule type" value="Genomic_DNA"/>
</dbReference>
<organism evidence="1 2">
    <name type="scientific">Sesamum angolense</name>
    <dbReference type="NCBI Taxonomy" id="2727404"/>
    <lineage>
        <taxon>Eukaryota</taxon>
        <taxon>Viridiplantae</taxon>
        <taxon>Streptophyta</taxon>
        <taxon>Embryophyta</taxon>
        <taxon>Tracheophyta</taxon>
        <taxon>Spermatophyta</taxon>
        <taxon>Magnoliopsida</taxon>
        <taxon>eudicotyledons</taxon>
        <taxon>Gunneridae</taxon>
        <taxon>Pentapetalae</taxon>
        <taxon>asterids</taxon>
        <taxon>lamiids</taxon>
        <taxon>Lamiales</taxon>
        <taxon>Pedaliaceae</taxon>
        <taxon>Sesamum</taxon>
    </lineage>
</organism>
<evidence type="ECO:0000313" key="1">
    <source>
        <dbReference type="EMBL" id="KAK4404326.1"/>
    </source>
</evidence>
<dbReference type="Gene3D" id="3.30.420.10">
    <property type="entry name" value="Ribonuclease H-like superfamily/Ribonuclease H"/>
    <property type="match status" value="1"/>
</dbReference>
<dbReference type="AlphaFoldDB" id="A0AAE1X392"/>
<dbReference type="GO" id="GO:0003676">
    <property type="term" value="F:nucleic acid binding"/>
    <property type="evidence" value="ECO:0007669"/>
    <property type="project" value="InterPro"/>
</dbReference>
<keyword evidence="2" id="KW-1185">Reference proteome</keyword>
<name>A0AAE1X392_9LAMI</name>
<dbReference type="Proteomes" id="UP001289374">
    <property type="component" value="Unassembled WGS sequence"/>
</dbReference>
<protein>
    <submittedName>
        <fullName evidence="1">Uncharacterized protein</fullName>
    </submittedName>
</protein>
<dbReference type="PANTHER" id="PTHR48475">
    <property type="entry name" value="RIBONUCLEASE H"/>
    <property type="match status" value="1"/>
</dbReference>
<reference evidence="1" key="2">
    <citation type="journal article" date="2024" name="Plant">
        <title>Genomic evolution and insights into agronomic trait innovations of Sesamum species.</title>
        <authorList>
            <person name="Miao H."/>
            <person name="Wang L."/>
            <person name="Qu L."/>
            <person name="Liu H."/>
            <person name="Sun Y."/>
            <person name="Le M."/>
            <person name="Wang Q."/>
            <person name="Wei S."/>
            <person name="Zheng Y."/>
            <person name="Lin W."/>
            <person name="Duan Y."/>
            <person name="Cao H."/>
            <person name="Xiong S."/>
            <person name="Wang X."/>
            <person name="Wei L."/>
            <person name="Li C."/>
            <person name="Ma Q."/>
            <person name="Ju M."/>
            <person name="Zhao R."/>
            <person name="Li G."/>
            <person name="Mu C."/>
            <person name="Tian Q."/>
            <person name="Mei H."/>
            <person name="Zhang T."/>
            <person name="Gao T."/>
            <person name="Zhang H."/>
        </authorList>
    </citation>
    <scope>NUCLEOTIDE SEQUENCE</scope>
    <source>
        <strain evidence="1">K16</strain>
    </source>
</reference>
<evidence type="ECO:0000313" key="2">
    <source>
        <dbReference type="Proteomes" id="UP001289374"/>
    </source>
</evidence>
<comment type="caution">
    <text evidence="1">The sequence shown here is derived from an EMBL/GenBank/DDBJ whole genome shotgun (WGS) entry which is preliminary data.</text>
</comment>
<dbReference type="InterPro" id="IPR036397">
    <property type="entry name" value="RNaseH_sf"/>
</dbReference>
<dbReference type="PANTHER" id="PTHR48475:SF1">
    <property type="entry name" value="RNASE H TYPE-1 DOMAIN-CONTAINING PROTEIN"/>
    <property type="match status" value="1"/>
</dbReference>
<sequence>MHELPEVLWAYRTTPRESTQETSFNLVYGTEVILPVEIGKETWQVRSYHNTRYSESRREDLDLVEEKRETTDRSIHIYKSNMARAYDDRVHPASSKKEIWFCRKQKARDS</sequence>